<evidence type="ECO:0000313" key="1">
    <source>
        <dbReference type="EMBL" id="CAB3805856.1"/>
    </source>
</evidence>
<proteinExistence type="predicted"/>
<gene>
    <name evidence="1" type="ORF">LMG28138_05726</name>
</gene>
<dbReference type="AlphaFoldDB" id="A0A6S7BMX5"/>
<organism evidence="1 2">
    <name type="scientific">Pararobbsia alpina</name>
    <dbReference type="NCBI Taxonomy" id="621374"/>
    <lineage>
        <taxon>Bacteria</taxon>
        <taxon>Pseudomonadati</taxon>
        <taxon>Pseudomonadota</taxon>
        <taxon>Betaproteobacteria</taxon>
        <taxon>Burkholderiales</taxon>
        <taxon>Burkholderiaceae</taxon>
        <taxon>Pararobbsia</taxon>
    </lineage>
</organism>
<reference evidence="1 2" key="1">
    <citation type="submission" date="2020-04" db="EMBL/GenBank/DDBJ databases">
        <authorList>
            <person name="De Canck E."/>
        </authorList>
    </citation>
    <scope>NUCLEOTIDE SEQUENCE [LARGE SCALE GENOMIC DNA]</scope>
    <source>
        <strain evidence="1 2">LMG 28138</strain>
    </source>
</reference>
<dbReference type="RefSeq" id="WP_175108241.1">
    <property type="nucleotide sequence ID" value="NZ_CADIKM010000076.1"/>
</dbReference>
<name>A0A6S7BMX5_9BURK</name>
<evidence type="ECO:0000313" key="2">
    <source>
        <dbReference type="Proteomes" id="UP000494115"/>
    </source>
</evidence>
<dbReference type="EMBL" id="CADIKM010000076">
    <property type="protein sequence ID" value="CAB3805856.1"/>
    <property type="molecule type" value="Genomic_DNA"/>
</dbReference>
<protein>
    <submittedName>
        <fullName evidence="1">Uncharacterized protein</fullName>
    </submittedName>
</protein>
<keyword evidence="2" id="KW-1185">Reference proteome</keyword>
<dbReference type="Proteomes" id="UP000494115">
    <property type="component" value="Unassembled WGS sequence"/>
</dbReference>
<sequence>MEGRDFYLEVAYALSGCQLVEQELKLYITDAFALAAKRIGDRMTFQFRGEDYENSSLEGLINVFRKRSSNDQLVRELDAFKKKRNFLSHQGIMYCLDYEGELAESVAKQIRPRLEAIQRQSTVLRDASHEEANNFRGYLHFEDLGPNH</sequence>
<accession>A0A6S7BMX5</accession>